<dbReference type="AlphaFoldDB" id="A0AAV4BMS0"/>
<dbReference type="Proteomes" id="UP000735302">
    <property type="component" value="Unassembled WGS sequence"/>
</dbReference>
<protein>
    <recommendedName>
        <fullName evidence="3">Reverse transcriptase zinc-binding domain-containing protein</fullName>
    </recommendedName>
</protein>
<keyword evidence="2" id="KW-1185">Reference proteome</keyword>
<accession>A0AAV4BMS0</accession>
<organism evidence="1 2">
    <name type="scientific">Plakobranchus ocellatus</name>
    <dbReference type="NCBI Taxonomy" id="259542"/>
    <lineage>
        <taxon>Eukaryota</taxon>
        <taxon>Metazoa</taxon>
        <taxon>Spiralia</taxon>
        <taxon>Lophotrochozoa</taxon>
        <taxon>Mollusca</taxon>
        <taxon>Gastropoda</taxon>
        <taxon>Heterobranchia</taxon>
        <taxon>Euthyneura</taxon>
        <taxon>Panpulmonata</taxon>
        <taxon>Sacoglossa</taxon>
        <taxon>Placobranchoidea</taxon>
        <taxon>Plakobranchidae</taxon>
        <taxon>Plakobranchus</taxon>
    </lineage>
</organism>
<proteinExistence type="predicted"/>
<name>A0AAV4BMS0_9GAST</name>
<dbReference type="EMBL" id="BLXT01005153">
    <property type="protein sequence ID" value="GFO20098.1"/>
    <property type="molecule type" value="Genomic_DNA"/>
</dbReference>
<reference evidence="1 2" key="1">
    <citation type="journal article" date="2021" name="Elife">
        <title>Chloroplast acquisition without the gene transfer in kleptoplastic sea slugs, Plakobranchus ocellatus.</title>
        <authorList>
            <person name="Maeda T."/>
            <person name="Takahashi S."/>
            <person name="Yoshida T."/>
            <person name="Shimamura S."/>
            <person name="Takaki Y."/>
            <person name="Nagai Y."/>
            <person name="Toyoda A."/>
            <person name="Suzuki Y."/>
            <person name="Arimoto A."/>
            <person name="Ishii H."/>
            <person name="Satoh N."/>
            <person name="Nishiyama T."/>
            <person name="Hasebe M."/>
            <person name="Maruyama T."/>
            <person name="Minagawa J."/>
            <person name="Obokata J."/>
            <person name="Shigenobu S."/>
        </authorList>
    </citation>
    <scope>NUCLEOTIDE SEQUENCE [LARGE SCALE GENOMIC DNA]</scope>
</reference>
<comment type="caution">
    <text evidence="1">The sequence shown here is derived from an EMBL/GenBank/DDBJ whole genome shotgun (WGS) entry which is preliminary data.</text>
</comment>
<evidence type="ECO:0008006" key="3">
    <source>
        <dbReference type="Google" id="ProtNLM"/>
    </source>
</evidence>
<evidence type="ECO:0000313" key="1">
    <source>
        <dbReference type="EMBL" id="GFO20098.1"/>
    </source>
</evidence>
<evidence type="ECO:0000313" key="2">
    <source>
        <dbReference type="Proteomes" id="UP000735302"/>
    </source>
</evidence>
<gene>
    <name evidence="1" type="ORF">PoB_004660300</name>
</gene>
<sequence length="80" mass="9514">MASKLHEVLLNLGEDFSKGGEGADRKRETVMYWLRVGHTRLTQRYLLKTEEQRFCYACDSLYTIRHILIECIDFEVTRMK</sequence>